<dbReference type="OrthoDB" id="9784218at2"/>
<evidence type="ECO:0000256" key="2">
    <source>
        <dbReference type="ARBA" id="ARBA00004370"/>
    </source>
</evidence>
<keyword evidence="6 10" id="KW-0812">Transmembrane</keyword>
<dbReference type="PANTHER" id="PTHR45436">
    <property type="entry name" value="SENSOR HISTIDINE KINASE YKOH"/>
    <property type="match status" value="1"/>
</dbReference>
<keyword evidence="13" id="KW-1185">Reference proteome</keyword>
<dbReference type="AlphaFoldDB" id="A0A1I2S7J3"/>
<dbReference type="InterPro" id="IPR050428">
    <property type="entry name" value="TCS_sensor_his_kinase"/>
</dbReference>
<evidence type="ECO:0000256" key="3">
    <source>
        <dbReference type="ARBA" id="ARBA00012438"/>
    </source>
</evidence>
<dbReference type="EMBL" id="FOPM01000004">
    <property type="protein sequence ID" value="SFG48865.1"/>
    <property type="molecule type" value="Genomic_DNA"/>
</dbReference>
<dbReference type="GO" id="GO:0004673">
    <property type="term" value="F:protein histidine kinase activity"/>
    <property type="evidence" value="ECO:0007669"/>
    <property type="project" value="UniProtKB-EC"/>
</dbReference>
<dbReference type="Gene3D" id="3.30.565.10">
    <property type="entry name" value="Histidine kinase-like ATPase, C-terminal domain"/>
    <property type="match status" value="1"/>
</dbReference>
<name>A0A1I2S7J3_9HYPH</name>
<evidence type="ECO:0000256" key="9">
    <source>
        <dbReference type="ARBA" id="ARBA00023136"/>
    </source>
</evidence>
<dbReference type="GO" id="GO:0016020">
    <property type="term" value="C:membrane"/>
    <property type="evidence" value="ECO:0007669"/>
    <property type="project" value="UniProtKB-SubCell"/>
</dbReference>
<comment type="subcellular location">
    <subcellularLocation>
        <location evidence="2">Membrane</location>
    </subcellularLocation>
</comment>
<gene>
    <name evidence="12" type="ORF">SAMN05192565_10485</name>
</gene>
<keyword evidence="4" id="KW-0597">Phosphoprotein</keyword>
<accession>A0A1I2S7J3</accession>
<evidence type="ECO:0000256" key="10">
    <source>
        <dbReference type="SAM" id="Phobius"/>
    </source>
</evidence>
<dbReference type="InterPro" id="IPR004358">
    <property type="entry name" value="Sig_transdc_His_kin-like_C"/>
</dbReference>
<dbReference type="Gene3D" id="6.10.340.10">
    <property type="match status" value="1"/>
</dbReference>
<evidence type="ECO:0000313" key="13">
    <source>
        <dbReference type="Proteomes" id="UP000199229"/>
    </source>
</evidence>
<proteinExistence type="predicted"/>
<dbReference type="SMART" id="SM00387">
    <property type="entry name" value="HATPase_c"/>
    <property type="match status" value="1"/>
</dbReference>
<evidence type="ECO:0000256" key="6">
    <source>
        <dbReference type="ARBA" id="ARBA00022692"/>
    </source>
</evidence>
<organism evidence="12 13">
    <name type="scientific">Methylobacterium gossipiicola</name>
    <dbReference type="NCBI Taxonomy" id="582675"/>
    <lineage>
        <taxon>Bacteria</taxon>
        <taxon>Pseudomonadati</taxon>
        <taxon>Pseudomonadota</taxon>
        <taxon>Alphaproteobacteria</taxon>
        <taxon>Hyphomicrobiales</taxon>
        <taxon>Methylobacteriaceae</taxon>
        <taxon>Methylobacterium</taxon>
    </lineage>
</organism>
<reference evidence="13" key="1">
    <citation type="submission" date="2016-10" db="EMBL/GenBank/DDBJ databases">
        <authorList>
            <person name="Varghese N."/>
            <person name="Submissions S."/>
        </authorList>
    </citation>
    <scope>NUCLEOTIDE SEQUENCE [LARGE SCALE GENOMIC DNA]</scope>
    <source>
        <strain evidence="13">Gh-105</strain>
    </source>
</reference>
<keyword evidence="7 12" id="KW-0418">Kinase</keyword>
<dbReference type="STRING" id="582675.SAMN05192565_10485"/>
<dbReference type="InterPro" id="IPR003594">
    <property type="entry name" value="HATPase_dom"/>
</dbReference>
<comment type="catalytic activity">
    <reaction evidence="1">
        <text>ATP + protein L-histidine = ADP + protein N-phospho-L-histidine.</text>
        <dbReference type="EC" id="2.7.13.3"/>
    </reaction>
</comment>
<evidence type="ECO:0000256" key="5">
    <source>
        <dbReference type="ARBA" id="ARBA00022679"/>
    </source>
</evidence>
<dbReference type="PANTHER" id="PTHR45436:SF5">
    <property type="entry name" value="SENSOR HISTIDINE KINASE TRCS"/>
    <property type="match status" value="1"/>
</dbReference>
<feature type="transmembrane region" description="Helical" evidence="10">
    <location>
        <begin position="177"/>
        <end position="200"/>
    </location>
</feature>
<dbReference type="InterPro" id="IPR005467">
    <property type="entry name" value="His_kinase_dom"/>
</dbReference>
<dbReference type="SUPFAM" id="SSF55874">
    <property type="entry name" value="ATPase domain of HSP90 chaperone/DNA topoisomerase II/histidine kinase"/>
    <property type="match status" value="1"/>
</dbReference>
<dbReference type="Proteomes" id="UP000199229">
    <property type="component" value="Unassembled WGS sequence"/>
</dbReference>
<evidence type="ECO:0000256" key="4">
    <source>
        <dbReference type="ARBA" id="ARBA00022553"/>
    </source>
</evidence>
<keyword evidence="9 10" id="KW-0472">Membrane</keyword>
<dbReference type="RefSeq" id="WP_091969500.1">
    <property type="nucleotide sequence ID" value="NZ_FOPM01000004.1"/>
</dbReference>
<dbReference type="PROSITE" id="PS50109">
    <property type="entry name" value="HIS_KIN"/>
    <property type="match status" value="1"/>
</dbReference>
<sequence length="482" mass="51503">MKSRAEHQAPPVETIPATQRPARPRLGLSGRVFLLTIALVGLCEILIYVPTVANYRVMWLSDRIAAAHVAALVVDASPGQTASKDLTDRLLTGVGARAVIVSGATRTVIARDALPETVSRVVDLQSNGWTHSIAGAWSTLFRPAEAPIRVIGKHQDGFTPVEIVLDEAPLRNAMVKFCLRLLGTSMIVAAVVAGLVFLVLQRFIVRPVRLLVSNITAFAGSPEATSRIIVPSGRNDEVGDAEVALAEMEMALADELRAKRHLADLGLSVSKINHEMRNLLTTAQLLGDRLEGVTDPVVQRVAPRLVATLGRAIRFCEETLAYGRATERHPQKRTFPLAPLLADQADLSGRGPDCPVVFREICAPDITVHADPEQLSRALANLVRNAVEAMRAAPSPTPRVTLEASRVGDSVTILVTDTGPGLPPKAREHLFAPFKGSTRPGGTGLGLAIAAELIGLNDGTIALDQTPTSVQFRITLPAGKRA</sequence>
<feature type="transmembrane region" description="Helical" evidence="10">
    <location>
        <begin position="32"/>
        <end position="53"/>
    </location>
</feature>
<evidence type="ECO:0000256" key="1">
    <source>
        <dbReference type="ARBA" id="ARBA00000085"/>
    </source>
</evidence>
<dbReference type="Pfam" id="PF02518">
    <property type="entry name" value="HATPase_c"/>
    <property type="match status" value="1"/>
</dbReference>
<keyword evidence="8 10" id="KW-1133">Transmembrane helix</keyword>
<evidence type="ECO:0000259" key="11">
    <source>
        <dbReference type="PROSITE" id="PS50109"/>
    </source>
</evidence>
<dbReference type="EC" id="2.7.13.3" evidence="3"/>
<evidence type="ECO:0000256" key="7">
    <source>
        <dbReference type="ARBA" id="ARBA00022777"/>
    </source>
</evidence>
<evidence type="ECO:0000256" key="8">
    <source>
        <dbReference type="ARBA" id="ARBA00022989"/>
    </source>
</evidence>
<protein>
    <recommendedName>
        <fullName evidence="3">histidine kinase</fullName>
        <ecNumber evidence="3">2.7.13.3</ecNumber>
    </recommendedName>
</protein>
<dbReference type="PRINTS" id="PR00344">
    <property type="entry name" value="BCTRLSENSOR"/>
</dbReference>
<keyword evidence="5" id="KW-0808">Transferase</keyword>
<evidence type="ECO:0000313" key="12">
    <source>
        <dbReference type="EMBL" id="SFG48865.1"/>
    </source>
</evidence>
<dbReference type="InterPro" id="IPR036890">
    <property type="entry name" value="HATPase_C_sf"/>
</dbReference>
<feature type="domain" description="Histidine kinase" evidence="11">
    <location>
        <begin position="271"/>
        <end position="480"/>
    </location>
</feature>